<feature type="compositionally biased region" description="Polar residues" evidence="1">
    <location>
        <begin position="1"/>
        <end position="12"/>
    </location>
</feature>
<proteinExistence type="predicted"/>
<comment type="caution">
    <text evidence="2">The sequence shown here is derived from an EMBL/GenBank/DDBJ whole genome shotgun (WGS) entry which is preliminary data.</text>
</comment>
<gene>
    <name evidence="2" type="ORF">RIMI_LOCUS3472535</name>
</gene>
<evidence type="ECO:0008006" key="4">
    <source>
        <dbReference type="Google" id="ProtNLM"/>
    </source>
</evidence>
<dbReference type="Proteomes" id="UP001176940">
    <property type="component" value="Unassembled WGS sequence"/>
</dbReference>
<protein>
    <recommendedName>
        <fullName evidence="4">Neurotrophin-3</fullName>
    </recommendedName>
</protein>
<feature type="region of interest" description="Disordered" evidence="1">
    <location>
        <begin position="1"/>
        <end position="36"/>
    </location>
</feature>
<organism evidence="2 3">
    <name type="scientific">Ranitomeya imitator</name>
    <name type="common">mimic poison frog</name>
    <dbReference type="NCBI Taxonomy" id="111125"/>
    <lineage>
        <taxon>Eukaryota</taxon>
        <taxon>Metazoa</taxon>
        <taxon>Chordata</taxon>
        <taxon>Craniata</taxon>
        <taxon>Vertebrata</taxon>
        <taxon>Euteleostomi</taxon>
        <taxon>Amphibia</taxon>
        <taxon>Batrachia</taxon>
        <taxon>Anura</taxon>
        <taxon>Neobatrachia</taxon>
        <taxon>Hyloidea</taxon>
        <taxon>Dendrobatidae</taxon>
        <taxon>Dendrobatinae</taxon>
        <taxon>Ranitomeya</taxon>
    </lineage>
</organism>
<dbReference type="EMBL" id="CAUEEQ010005225">
    <property type="protein sequence ID" value="CAJ0928484.1"/>
    <property type="molecule type" value="Genomic_DNA"/>
</dbReference>
<evidence type="ECO:0000256" key="1">
    <source>
        <dbReference type="SAM" id="MobiDB-lite"/>
    </source>
</evidence>
<reference evidence="2" key="1">
    <citation type="submission" date="2023-07" db="EMBL/GenBank/DDBJ databases">
        <authorList>
            <person name="Stuckert A."/>
        </authorList>
    </citation>
    <scope>NUCLEOTIDE SEQUENCE</scope>
</reference>
<evidence type="ECO:0000313" key="2">
    <source>
        <dbReference type="EMBL" id="CAJ0928484.1"/>
    </source>
</evidence>
<keyword evidence="3" id="KW-1185">Reference proteome</keyword>
<evidence type="ECO:0000313" key="3">
    <source>
        <dbReference type="Proteomes" id="UP001176940"/>
    </source>
</evidence>
<sequence length="231" mass="25924">MQLQTSLKTSGAQAKDATPAAEQENPPPASGESVMPTVSISGCRKSVFEMFVKFAETTQKQCIPNHGQTRQMVEHRRKREMIDSSEAVDTGGENIPLGHNRETSKLVHSRPIFTKDINKQELQTSLKNVGNQKLGPNRNLLLNGKSYPAKVRLIRGGCLPPVKRRQMNWIDAPDDVFYMATEETRKARKLLSSSETKRAARRPYRHIVICQSQAGLPMRHPVNDEPIVIED</sequence>
<accession>A0ABN9L2N8</accession>
<name>A0ABN9L2N8_9NEOB</name>